<evidence type="ECO:0000256" key="2">
    <source>
        <dbReference type="ARBA" id="ARBA00008164"/>
    </source>
</evidence>
<evidence type="ECO:0000256" key="3">
    <source>
        <dbReference type="ARBA" id="ARBA00017055"/>
    </source>
</evidence>
<dbReference type="PANTHER" id="PTHR43327">
    <property type="entry name" value="STOMATIN-LIKE PROTEIN 2, MITOCHONDRIAL"/>
    <property type="match status" value="1"/>
</dbReference>
<organism evidence="9 10">
    <name type="scientific">Dyella flava</name>
    <dbReference type="NCBI Taxonomy" id="1920170"/>
    <lineage>
        <taxon>Bacteria</taxon>
        <taxon>Pseudomonadati</taxon>
        <taxon>Pseudomonadota</taxon>
        <taxon>Gammaproteobacteria</taxon>
        <taxon>Lysobacterales</taxon>
        <taxon>Rhodanobacteraceae</taxon>
        <taxon>Dyella</taxon>
    </lineage>
</organism>
<feature type="domain" description="Band 7" evidence="8">
    <location>
        <begin position="20"/>
        <end position="178"/>
    </location>
</feature>
<feature type="transmembrane region" description="Helical" evidence="7">
    <location>
        <begin position="5"/>
        <end position="24"/>
    </location>
</feature>
<evidence type="ECO:0000256" key="5">
    <source>
        <dbReference type="ARBA" id="ARBA00022989"/>
    </source>
</evidence>
<dbReference type="Proteomes" id="UP001430149">
    <property type="component" value="Unassembled WGS sequence"/>
</dbReference>
<comment type="similarity">
    <text evidence="2">Belongs to the band 7/mec-2 family.</text>
</comment>
<dbReference type="Gene3D" id="3.30.479.30">
    <property type="entry name" value="Band 7 domain"/>
    <property type="match status" value="1"/>
</dbReference>
<comment type="caution">
    <text evidence="9">The sequence shown here is derived from an EMBL/GenBank/DDBJ whole genome shotgun (WGS) entry which is preliminary data.</text>
</comment>
<gene>
    <name evidence="9" type="ORF">ISP19_16795</name>
</gene>
<dbReference type="InterPro" id="IPR036013">
    <property type="entry name" value="Band_7/SPFH_dom_sf"/>
</dbReference>
<comment type="subcellular location">
    <subcellularLocation>
        <location evidence="1">Membrane</location>
        <topology evidence="1">Single-pass membrane protein</topology>
    </subcellularLocation>
</comment>
<dbReference type="PROSITE" id="PS01270">
    <property type="entry name" value="BAND_7"/>
    <property type="match status" value="1"/>
</dbReference>
<dbReference type="PRINTS" id="PR00721">
    <property type="entry name" value="STOMATIN"/>
</dbReference>
<dbReference type="PANTHER" id="PTHR43327:SF10">
    <property type="entry name" value="STOMATIN-LIKE PROTEIN 2, MITOCHONDRIAL"/>
    <property type="match status" value="1"/>
</dbReference>
<evidence type="ECO:0000256" key="4">
    <source>
        <dbReference type="ARBA" id="ARBA00022692"/>
    </source>
</evidence>
<dbReference type="EMBL" id="JADIKE010000038">
    <property type="protein sequence ID" value="MBM7127036.1"/>
    <property type="molecule type" value="Genomic_DNA"/>
</dbReference>
<keyword evidence="5 7" id="KW-1133">Transmembrane helix</keyword>
<dbReference type="RefSeq" id="WP_204683572.1">
    <property type="nucleotide sequence ID" value="NZ_BSNR01000007.1"/>
</dbReference>
<reference evidence="9" key="1">
    <citation type="submission" date="2020-10" db="EMBL/GenBank/DDBJ databases">
        <title>Phylogeny of dyella-like bacteria.</title>
        <authorList>
            <person name="Fu J."/>
        </authorList>
    </citation>
    <scope>NUCLEOTIDE SEQUENCE</scope>
    <source>
        <strain evidence="9">DHOC52</strain>
    </source>
</reference>
<evidence type="ECO:0000259" key="8">
    <source>
        <dbReference type="SMART" id="SM00244"/>
    </source>
</evidence>
<dbReference type="InterPro" id="IPR001107">
    <property type="entry name" value="Band_7"/>
</dbReference>
<dbReference type="SUPFAM" id="SSF117892">
    <property type="entry name" value="Band 7/SPFH domain"/>
    <property type="match status" value="1"/>
</dbReference>
<keyword evidence="4 7" id="KW-0812">Transmembrane</keyword>
<accession>A0ABS2K794</accession>
<keyword evidence="6 7" id="KW-0472">Membrane</keyword>
<dbReference type="InterPro" id="IPR018080">
    <property type="entry name" value="Band_7/stomatin-like_CS"/>
</dbReference>
<protein>
    <recommendedName>
        <fullName evidence="3">Protein QmcA</fullName>
    </recommendedName>
</protein>
<evidence type="ECO:0000313" key="10">
    <source>
        <dbReference type="Proteomes" id="UP001430149"/>
    </source>
</evidence>
<dbReference type="CDD" id="cd08829">
    <property type="entry name" value="SPFH_paraslipin"/>
    <property type="match status" value="1"/>
</dbReference>
<evidence type="ECO:0000313" key="9">
    <source>
        <dbReference type="EMBL" id="MBM7127036.1"/>
    </source>
</evidence>
<name>A0ABS2K794_9GAMM</name>
<feature type="transmembrane region" description="Helical" evidence="7">
    <location>
        <begin position="36"/>
        <end position="55"/>
    </location>
</feature>
<dbReference type="InterPro" id="IPR001972">
    <property type="entry name" value="Stomatin_HflK_fam"/>
</dbReference>
<evidence type="ECO:0000256" key="7">
    <source>
        <dbReference type="SAM" id="Phobius"/>
    </source>
</evidence>
<dbReference type="SMART" id="SM00244">
    <property type="entry name" value="PHB"/>
    <property type="match status" value="1"/>
</dbReference>
<evidence type="ECO:0000256" key="6">
    <source>
        <dbReference type="ARBA" id="ARBA00023136"/>
    </source>
</evidence>
<dbReference type="InterPro" id="IPR050710">
    <property type="entry name" value="Band7/mec-2_domain"/>
</dbReference>
<proteinExistence type="inferred from homology"/>
<dbReference type="Pfam" id="PF01145">
    <property type="entry name" value="Band_7"/>
    <property type="match status" value="1"/>
</dbReference>
<sequence length="310" mass="33853">MGATIFGLIVIVVVIVVIAKLVRIVPQGYEWTVQRFGKYTGTLTPGLHFLIPFIYDIGRKMNMMEQVLDVPSQDVITKDNAVVRVDGVVFYQVLDAAKAAYEVASLEQAALALVMTNIRTVLGSLDLDESLSQRDAINAKLLTVVDEATHPWGVKVNRIEIKDIAPPRDLVDSMARQMKAEREKRAQILEAEGLRQSAILKAEGEKQSAILAADGKKEAAFREAEARIRLAEAEAQATKLVSDAIASGNVNALNYFVANKYVEALKEMANSPNQKMLLLPVEATGILGSLAGIAELAKESLGQQRLKNEK</sequence>
<evidence type="ECO:0000256" key="1">
    <source>
        <dbReference type="ARBA" id="ARBA00004167"/>
    </source>
</evidence>
<keyword evidence="10" id="KW-1185">Reference proteome</keyword>